<protein>
    <submittedName>
        <fullName evidence="2">Uncharacterized protein</fullName>
    </submittedName>
</protein>
<evidence type="ECO:0000313" key="3">
    <source>
        <dbReference type="Proteomes" id="UP000235611"/>
    </source>
</evidence>
<feature type="region of interest" description="Disordered" evidence="1">
    <location>
        <begin position="114"/>
        <end position="137"/>
    </location>
</feature>
<dbReference type="AlphaFoldDB" id="A0AAP8SYB1"/>
<dbReference type="RefSeq" id="WP_102460358.1">
    <property type="nucleotide sequence ID" value="NZ_MCXS01000025.1"/>
</dbReference>
<accession>A0AAP8SYB1</accession>
<proteinExistence type="predicted"/>
<comment type="caution">
    <text evidence="2">The sequence shown here is derived from an EMBL/GenBank/DDBJ whole genome shotgun (WGS) entry which is preliminary data.</text>
</comment>
<organism evidence="2 3">
    <name type="scientific">Vibrio breoganii</name>
    <dbReference type="NCBI Taxonomy" id="553239"/>
    <lineage>
        <taxon>Bacteria</taxon>
        <taxon>Pseudomonadati</taxon>
        <taxon>Pseudomonadota</taxon>
        <taxon>Gammaproteobacteria</taxon>
        <taxon>Vibrionales</taxon>
        <taxon>Vibrionaceae</taxon>
        <taxon>Vibrio</taxon>
    </lineage>
</organism>
<sequence>MSILAVRHRFNYNLIQIERDGSFTGKSLTGNKLPVLQRNGESKFYTFSGSLDVSQRSGHQLVKVINIAAYSIEPADVLQRHWIEVAAGHYCAAALINDSLMFLTDNSELITRRLPAPPPSPKDNVVRLFPSLPKSDQ</sequence>
<evidence type="ECO:0000313" key="2">
    <source>
        <dbReference type="EMBL" id="PMP14072.1"/>
    </source>
</evidence>
<evidence type="ECO:0000256" key="1">
    <source>
        <dbReference type="SAM" id="MobiDB-lite"/>
    </source>
</evidence>
<name>A0AAP8SYB1_9VIBR</name>
<dbReference type="Proteomes" id="UP000235611">
    <property type="component" value="Unassembled WGS sequence"/>
</dbReference>
<dbReference type="EMBL" id="MDBO01000036">
    <property type="protein sequence ID" value="PMP14072.1"/>
    <property type="molecule type" value="Genomic_DNA"/>
</dbReference>
<gene>
    <name evidence="2" type="ORF">BCS93_04595</name>
</gene>
<reference evidence="3" key="1">
    <citation type="submission" date="2016-07" db="EMBL/GenBank/DDBJ databases">
        <title>Nontailed viruses are major unrecognized killers of bacteria in the ocean.</title>
        <authorList>
            <person name="Kauffman K."/>
            <person name="Hussain F."/>
            <person name="Yang J."/>
            <person name="Arevalo P."/>
            <person name="Brown J."/>
            <person name="Cutler M."/>
            <person name="Kelly L."/>
            <person name="Polz M.F."/>
        </authorList>
    </citation>
    <scope>NUCLEOTIDE SEQUENCE [LARGE SCALE GENOMIC DNA]</scope>
    <source>
        <strain evidence="3">10N.222.49.A5</strain>
    </source>
</reference>